<evidence type="ECO:0000259" key="2">
    <source>
        <dbReference type="PROSITE" id="PS50076"/>
    </source>
</evidence>
<proteinExistence type="predicted"/>
<reference evidence="3 4" key="1">
    <citation type="journal article" date="2018" name="Plant J.">
        <title>Genome sequences of Chlorella sorokiniana UTEX 1602 and Micractinium conductrix SAG 241.80: implications to maltose excretion by a green alga.</title>
        <authorList>
            <person name="Arriola M.B."/>
            <person name="Velmurugan N."/>
            <person name="Zhang Y."/>
            <person name="Plunkett M.H."/>
            <person name="Hondzo H."/>
            <person name="Barney B.M."/>
        </authorList>
    </citation>
    <scope>NUCLEOTIDE SEQUENCE [LARGE SCALE GENOMIC DNA]</scope>
    <source>
        <strain evidence="4">UTEX 1602</strain>
    </source>
</reference>
<dbReference type="Pfam" id="PF00226">
    <property type="entry name" value="DnaJ"/>
    <property type="match status" value="1"/>
</dbReference>
<dbReference type="OrthoDB" id="442087at2759"/>
<feature type="compositionally biased region" description="Low complexity" evidence="1">
    <location>
        <begin position="158"/>
        <end position="167"/>
    </location>
</feature>
<dbReference type="PROSITE" id="PS50076">
    <property type="entry name" value="DNAJ_2"/>
    <property type="match status" value="1"/>
</dbReference>
<dbReference type="InterPro" id="IPR036869">
    <property type="entry name" value="J_dom_sf"/>
</dbReference>
<dbReference type="InterPro" id="IPR012677">
    <property type="entry name" value="Nucleotide-bd_a/b_plait_sf"/>
</dbReference>
<evidence type="ECO:0000256" key="1">
    <source>
        <dbReference type="SAM" id="MobiDB-lite"/>
    </source>
</evidence>
<name>A0A2P6TMJ5_CHLSO</name>
<dbReference type="Gene3D" id="1.10.287.110">
    <property type="entry name" value="DnaJ domain"/>
    <property type="match status" value="1"/>
</dbReference>
<dbReference type="Proteomes" id="UP000239899">
    <property type="component" value="Unassembled WGS sequence"/>
</dbReference>
<dbReference type="SUPFAM" id="SSF54928">
    <property type="entry name" value="RNA-binding domain, RBD"/>
    <property type="match status" value="1"/>
</dbReference>
<dbReference type="STRING" id="3076.A0A2P6TMJ5"/>
<dbReference type="SUPFAM" id="SSF46565">
    <property type="entry name" value="Chaperone J-domain"/>
    <property type="match status" value="1"/>
</dbReference>
<dbReference type="PRINTS" id="PR00625">
    <property type="entry name" value="JDOMAIN"/>
</dbReference>
<dbReference type="InterPro" id="IPR000504">
    <property type="entry name" value="RRM_dom"/>
</dbReference>
<sequence length="351" mass="36784">MENAYQLLGLEQGPAATEAEIKKAYRKLALVKHPDKNPDNPRAADEFQELQKAYDLLLDKEARAALDALLKAKAARAERTAGHDEKRRRMMADLERREKGWETARTQEESARAKLQAEMERLRKQAAERAAKKAAEQRAAAAAAQAAAAAEQGGGEPAAGAQQAVAGAAGGQPDVLSEEMKERLTRTLKVSWSRKDGEYGAAQLRAIFAAHGPVEDVVLREGKKRKGSALVVMADAAGAATAAGAVNGTLTNPLLVVPFHRAAGVAADGAEEVGAAGSSGLGGGSAMRAAPFLLSLGLLLTAWAQPAAAQLSLTWTKASSSAFTDRFITSATFVDANTAVAVGWQNTGSSY</sequence>
<dbReference type="InterPro" id="IPR001623">
    <property type="entry name" value="DnaJ_domain"/>
</dbReference>
<dbReference type="Gene3D" id="3.30.70.330">
    <property type="match status" value="1"/>
</dbReference>
<gene>
    <name evidence="3" type="ORF">C2E21_5787</name>
</gene>
<feature type="region of interest" description="Disordered" evidence="1">
    <location>
        <begin position="153"/>
        <end position="173"/>
    </location>
</feature>
<dbReference type="PANTHER" id="PTHR45098:SF1">
    <property type="entry name" value="DNAJ DOMAIN CONTAINING PROTEIN, EXPRESSED"/>
    <property type="match status" value="1"/>
</dbReference>
<dbReference type="SMART" id="SM00271">
    <property type="entry name" value="DnaJ"/>
    <property type="match status" value="1"/>
</dbReference>
<organism evidence="3 4">
    <name type="scientific">Chlorella sorokiniana</name>
    <name type="common">Freshwater green alga</name>
    <dbReference type="NCBI Taxonomy" id="3076"/>
    <lineage>
        <taxon>Eukaryota</taxon>
        <taxon>Viridiplantae</taxon>
        <taxon>Chlorophyta</taxon>
        <taxon>core chlorophytes</taxon>
        <taxon>Trebouxiophyceae</taxon>
        <taxon>Chlorellales</taxon>
        <taxon>Chlorellaceae</taxon>
        <taxon>Chlorella clade</taxon>
        <taxon>Chlorella</taxon>
    </lineage>
</organism>
<feature type="region of interest" description="Disordered" evidence="1">
    <location>
        <begin position="95"/>
        <end position="133"/>
    </location>
</feature>
<dbReference type="Pfam" id="PF00076">
    <property type="entry name" value="RRM_1"/>
    <property type="match status" value="1"/>
</dbReference>
<dbReference type="AlphaFoldDB" id="A0A2P6TMJ5"/>
<dbReference type="InterPro" id="IPR035979">
    <property type="entry name" value="RBD_domain_sf"/>
</dbReference>
<protein>
    <submittedName>
        <fullName evidence="3">DnaJ-like protein subfamily C member 17</fullName>
    </submittedName>
</protein>
<dbReference type="PANTHER" id="PTHR45098">
    <property type="entry name" value="DNAJ DOMAIN CONTAINING PROTEIN, EXPRESSED"/>
    <property type="match status" value="1"/>
</dbReference>
<evidence type="ECO:0000313" key="4">
    <source>
        <dbReference type="Proteomes" id="UP000239899"/>
    </source>
</evidence>
<dbReference type="CDD" id="cd06257">
    <property type="entry name" value="DnaJ"/>
    <property type="match status" value="1"/>
</dbReference>
<accession>A0A2P6TMJ5</accession>
<evidence type="ECO:0000313" key="3">
    <source>
        <dbReference type="EMBL" id="PRW45525.1"/>
    </source>
</evidence>
<dbReference type="EMBL" id="LHPG02000011">
    <property type="protein sequence ID" value="PRW45525.1"/>
    <property type="molecule type" value="Genomic_DNA"/>
</dbReference>
<dbReference type="GO" id="GO:0003723">
    <property type="term" value="F:RNA binding"/>
    <property type="evidence" value="ECO:0007669"/>
    <property type="project" value="InterPro"/>
</dbReference>
<comment type="caution">
    <text evidence="3">The sequence shown here is derived from an EMBL/GenBank/DDBJ whole genome shotgun (WGS) entry which is preliminary data.</text>
</comment>
<keyword evidence="4" id="KW-1185">Reference proteome</keyword>
<feature type="domain" description="J" evidence="2">
    <location>
        <begin position="3"/>
        <end position="70"/>
    </location>
</feature>